<dbReference type="Proteomes" id="UP000198885">
    <property type="component" value="Unassembled WGS sequence"/>
</dbReference>
<evidence type="ECO:0000313" key="5">
    <source>
        <dbReference type="Proteomes" id="UP000198885"/>
    </source>
</evidence>
<sequence length="256" mass="26283">MTELGSHIPDSGQAAAPPLARFAAVAVLHAALLVALAQALAAAFPVLAPGMPLALSLHVALSAAAFVLMARTAEWSFPHPRLGLCNVVTHLRGALTAALAMPMVAPGVLVTNDALAWTWVALAALVLSLDGIDGLLARRAGLVSRYGARFDVEVDSLLALVLAVLAWESGKAGALVLLLGLGRYAFVAAGAVAPWLAAPLPERASRKAVCVVQIGTLVALMAPVVTPPVSTALAAAVAVLLTWSFAIDIRWLAARR</sequence>
<dbReference type="RefSeq" id="WP_092695745.1">
    <property type="nucleotide sequence ID" value="NZ_CBDDGO010000004.1"/>
</dbReference>
<dbReference type="InterPro" id="IPR000462">
    <property type="entry name" value="CDP-OH_P_trans"/>
</dbReference>
<evidence type="ECO:0000256" key="2">
    <source>
        <dbReference type="RuleBase" id="RU003750"/>
    </source>
</evidence>
<keyword evidence="3" id="KW-0472">Membrane</keyword>
<dbReference type="InterPro" id="IPR043130">
    <property type="entry name" value="CDP-OH_PTrfase_TM_dom"/>
</dbReference>
<feature type="transmembrane region" description="Helical" evidence="3">
    <location>
        <begin position="173"/>
        <end position="196"/>
    </location>
</feature>
<name>A0A1H9WLI4_9RHOB</name>
<feature type="transmembrane region" description="Helical" evidence="3">
    <location>
        <begin position="22"/>
        <end position="44"/>
    </location>
</feature>
<dbReference type="OrthoDB" id="9782011at2"/>
<dbReference type="InterPro" id="IPR048254">
    <property type="entry name" value="CDP_ALCOHOL_P_TRANSF_CS"/>
</dbReference>
<dbReference type="Gene3D" id="1.20.120.1760">
    <property type="match status" value="1"/>
</dbReference>
<feature type="transmembrane region" description="Helical" evidence="3">
    <location>
        <begin position="232"/>
        <end position="253"/>
    </location>
</feature>
<comment type="similarity">
    <text evidence="2">Belongs to the CDP-alcohol phosphatidyltransferase class-I family.</text>
</comment>
<protein>
    <submittedName>
        <fullName evidence="4">CDP-alcohol phosphatidyltransferase</fullName>
    </submittedName>
</protein>
<dbReference type="EMBL" id="FOGU01000011">
    <property type="protein sequence ID" value="SES34750.1"/>
    <property type="molecule type" value="Genomic_DNA"/>
</dbReference>
<dbReference type="GO" id="GO:0016780">
    <property type="term" value="F:phosphotransferase activity, for other substituted phosphate groups"/>
    <property type="evidence" value="ECO:0007669"/>
    <property type="project" value="InterPro"/>
</dbReference>
<dbReference type="GO" id="GO:0016020">
    <property type="term" value="C:membrane"/>
    <property type="evidence" value="ECO:0007669"/>
    <property type="project" value="InterPro"/>
</dbReference>
<feature type="transmembrane region" description="Helical" evidence="3">
    <location>
        <begin position="116"/>
        <end position="136"/>
    </location>
</feature>
<gene>
    <name evidence="4" type="ORF">SAMN04490244_111106</name>
</gene>
<proteinExistence type="inferred from homology"/>
<dbReference type="PROSITE" id="PS00379">
    <property type="entry name" value="CDP_ALCOHOL_P_TRANSF"/>
    <property type="match status" value="1"/>
</dbReference>
<feature type="transmembrane region" description="Helical" evidence="3">
    <location>
        <begin position="50"/>
        <end position="70"/>
    </location>
</feature>
<keyword evidence="3" id="KW-0812">Transmembrane</keyword>
<accession>A0A1H9WLI4</accession>
<feature type="transmembrane region" description="Helical" evidence="3">
    <location>
        <begin position="82"/>
        <end position="104"/>
    </location>
</feature>
<keyword evidence="1 2" id="KW-0808">Transferase</keyword>
<organism evidence="4 5">
    <name type="scientific">Tranquillimonas rosea</name>
    <dbReference type="NCBI Taxonomy" id="641238"/>
    <lineage>
        <taxon>Bacteria</taxon>
        <taxon>Pseudomonadati</taxon>
        <taxon>Pseudomonadota</taxon>
        <taxon>Alphaproteobacteria</taxon>
        <taxon>Rhodobacterales</taxon>
        <taxon>Roseobacteraceae</taxon>
        <taxon>Tranquillimonas</taxon>
    </lineage>
</organism>
<dbReference type="Pfam" id="PF01066">
    <property type="entry name" value="CDP-OH_P_transf"/>
    <property type="match status" value="1"/>
</dbReference>
<dbReference type="AlphaFoldDB" id="A0A1H9WLI4"/>
<evidence type="ECO:0000256" key="1">
    <source>
        <dbReference type="ARBA" id="ARBA00022679"/>
    </source>
</evidence>
<keyword evidence="5" id="KW-1185">Reference proteome</keyword>
<dbReference type="STRING" id="641238.SAMN04490244_111106"/>
<reference evidence="4 5" key="1">
    <citation type="submission" date="2016-10" db="EMBL/GenBank/DDBJ databases">
        <authorList>
            <person name="de Groot N.N."/>
        </authorList>
    </citation>
    <scope>NUCLEOTIDE SEQUENCE [LARGE SCALE GENOMIC DNA]</scope>
    <source>
        <strain evidence="4 5">DSM 23042</strain>
    </source>
</reference>
<keyword evidence="3" id="KW-1133">Transmembrane helix</keyword>
<evidence type="ECO:0000313" key="4">
    <source>
        <dbReference type="EMBL" id="SES34750.1"/>
    </source>
</evidence>
<feature type="transmembrane region" description="Helical" evidence="3">
    <location>
        <begin position="208"/>
        <end position="226"/>
    </location>
</feature>
<dbReference type="GO" id="GO:0008654">
    <property type="term" value="P:phospholipid biosynthetic process"/>
    <property type="evidence" value="ECO:0007669"/>
    <property type="project" value="InterPro"/>
</dbReference>
<evidence type="ECO:0000256" key="3">
    <source>
        <dbReference type="SAM" id="Phobius"/>
    </source>
</evidence>